<comment type="catalytic activity">
    <reaction evidence="1">
        <text>[E2 ubiquitin-conjugating enzyme]-S-ubiquitinyl-L-cysteine + [acceptor protein]-L-lysine = [E2 ubiquitin-conjugating enzyme]-L-cysteine + [acceptor protein]-N(6)-ubiquitinyl-L-lysine.</text>
        <dbReference type="EC" id="2.3.2.31"/>
    </reaction>
</comment>
<dbReference type="InterPro" id="IPR013083">
    <property type="entry name" value="Znf_RING/FYVE/PHD"/>
</dbReference>
<keyword evidence="10" id="KW-0175">Coiled coil</keyword>
<accession>A0A8H3EEH7</accession>
<dbReference type="CDD" id="cd22584">
    <property type="entry name" value="Rcat_RBR_unk"/>
    <property type="match status" value="1"/>
</dbReference>
<dbReference type="Gene3D" id="3.30.40.10">
    <property type="entry name" value="Zinc/RING finger domain, C3HC4 (zinc finger)"/>
    <property type="match status" value="1"/>
</dbReference>
<feature type="coiled-coil region" evidence="10">
    <location>
        <begin position="401"/>
        <end position="450"/>
    </location>
</feature>
<evidence type="ECO:0000256" key="2">
    <source>
        <dbReference type="ARBA" id="ARBA00012251"/>
    </source>
</evidence>
<dbReference type="SUPFAM" id="SSF57850">
    <property type="entry name" value="RING/U-box"/>
    <property type="match status" value="2"/>
</dbReference>
<dbReference type="GO" id="GO:0008270">
    <property type="term" value="F:zinc ion binding"/>
    <property type="evidence" value="ECO:0007669"/>
    <property type="project" value="UniProtKB-KW"/>
</dbReference>
<gene>
    <name evidence="14" type="ORF">ALECFALPRED_000220</name>
</gene>
<evidence type="ECO:0000256" key="8">
    <source>
        <dbReference type="ARBA" id="ARBA00022833"/>
    </source>
</evidence>
<evidence type="ECO:0000256" key="7">
    <source>
        <dbReference type="ARBA" id="ARBA00022786"/>
    </source>
</evidence>
<dbReference type="Proteomes" id="UP000664203">
    <property type="component" value="Unassembled WGS sequence"/>
</dbReference>
<evidence type="ECO:0000256" key="3">
    <source>
        <dbReference type="ARBA" id="ARBA00022679"/>
    </source>
</evidence>
<sequence>MDTPDAMENTSWEDYEIPQELEFVRGDTPKEIRNIIQESLDEHRAIRASRLQTQAIVVRTTIESSRTSRNKNQPELPECSSIISARSTSDSECVTNRSASSLSVSRDSATSLESEGEDIRFLRPPKVLSRSQAHSSQESLRTKANTKTSFSMAALEKRLHESQERTNKSHNLYKLLPGRKRKSEVSLEHQMPEPTSYECTSCFDEVPDKKAVDMPCNHKYCSPCFSQLILTATSNEATFPPKCCLQEIPRMTMREHLPPKALAQFDEKALEYAVAIGNRYYCVSPKCAKWIDTRVARRMNGILECPHCAFKLCTTCRGPQHPSNEDCPQDYGLGPILDQAERAGWRRCYRCRALVELTSGCRHITCKCRAEFCYTCGAKWRTCACTEADQARREREIAARLARFEADQQAEEEELRAAIAAVEHAERQLREEREAEEARLEGQAQEMTKREFERLQNINDHFEHLRGVLDRIRLQQRQAIERRHDREWDEIDLMKDKLESPDAAAERDRYAASEREKIVAMNEGSIKALQRKFATEMMETITRHRKDQDNLMSLTVDDPDQDADILKADILQELMPAQELERSTLKAQQGREIAKWKLRGEQSLRAFDSKMVSLRMRLEEAERINVHAKEMKKRVFADTKWFQAIFLERTVMLGEDERMFIMSGSDAPAWSKAERDSSATMIRVKVEGSE</sequence>
<dbReference type="Pfam" id="PF01485">
    <property type="entry name" value="IBR"/>
    <property type="match status" value="1"/>
</dbReference>
<feature type="compositionally biased region" description="Polar residues" evidence="11">
    <location>
        <begin position="63"/>
        <end position="73"/>
    </location>
</feature>
<dbReference type="Gene3D" id="1.20.120.1750">
    <property type="match status" value="1"/>
</dbReference>
<feature type="compositionally biased region" description="Low complexity" evidence="11">
    <location>
        <begin position="80"/>
        <end position="112"/>
    </location>
</feature>
<protein>
    <recommendedName>
        <fullName evidence="2">RBR-type E3 ubiquitin transferase</fullName>
        <ecNumber evidence="2">2.3.2.31</ecNumber>
    </recommendedName>
</protein>
<evidence type="ECO:0000259" key="13">
    <source>
        <dbReference type="PROSITE" id="PS51873"/>
    </source>
</evidence>
<evidence type="ECO:0000256" key="5">
    <source>
        <dbReference type="ARBA" id="ARBA00022737"/>
    </source>
</evidence>
<dbReference type="PROSITE" id="PS51873">
    <property type="entry name" value="TRIAD"/>
    <property type="match status" value="1"/>
</dbReference>
<evidence type="ECO:0000259" key="12">
    <source>
        <dbReference type="PROSITE" id="PS50089"/>
    </source>
</evidence>
<dbReference type="OrthoDB" id="9977870at2759"/>
<keyword evidence="5" id="KW-0677">Repeat</keyword>
<reference evidence="14" key="1">
    <citation type="submission" date="2021-03" db="EMBL/GenBank/DDBJ databases">
        <authorList>
            <person name="Tagirdzhanova G."/>
        </authorList>
    </citation>
    <scope>NUCLEOTIDE SEQUENCE</scope>
</reference>
<keyword evidence="4" id="KW-0479">Metal-binding</keyword>
<evidence type="ECO:0000313" key="14">
    <source>
        <dbReference type="EMBL" id="CAF9905326.1"/>
    </source>
</evidence>
<dbReference type="InterPro" id="IPR031127">
    <property type="entry name" value="E3_UB_ligase_RBR"/>
</dbReference>
<dbReference type="InterPro" id="IPR002867">
    <property type="entry name" value="IBR_dom"/>
</dbReference>
<evidence type="ECO:0000256" key="9">
    <source>
        <dbReference type="PROSITE-ProRule" id="PRU00175"/>
    </source>
</evidence>
<dbReference type="EMBL" id="CAJPDR010000010">
    <property type="protein sequence ID" value="CAF9905326.1"/>
    <property type="molecule type" value="Genomic_DNA"/>
</dbReference>
<evidence type="ECO:0000256" key="10">
    <source>
        <dbReference type="SAM" id="Coils"/>
    </source>
</evidence>
<keyword evidence="8" id="KW-0862">Zinc</keyword>
<name>A0A8H3EEH7_9LECA</name>
<evidence type="ECO:0000256" key="1">
    <source>
        <dbReference type="ARBA" id="ARBA00001798"/>
    </source>
</evidence>
<keyword evidence="7" id="KW-0833">Ubl conjugation pathway</keyword>
<proteinExistence type="predicted"/>
<feature type="domain" description="RING-type" evidence="12">
    <location>
        <begin position="199"/>
        <end position="243"/>
    </location>
</feature>
<keyword evidence="15" id="KW-1185">Reference proteome</keyword>
<dbReference type="PANTHER" id="PTHR11685">
    <property type="entry name" value="RBR FAMILY RING FINGER AND IBR DOMAIN-CONTAINING"/>
    <property type="match status" value="1"/>
</dbReference>
<dbReference type="AlphaFoldDB" id="A0A8H3EEH7"/>
<evidence type="ECO:0000256" key="11">
    <source>
        <dbReference type="SAM" id="MobiDB-lite"/>
    </source>
</evidence>
<dbReference type="PROSITE" id="PS50089">
    <property type="entry name" value="ZF_RING_2"/>
    <property type="match status" value="1"/>
</dbReference>
<keyword evidence="6 9" id="KW-0863">Zinc-finger</keyword>
<feature type="compositionally biased region" description="Polar residues" evidence="11">
    <location>
        <begin position="129"/>
        <end position="145"/>
    </location>
</feature>
<dbReference type="InterPro" id="IPR044066">
    <property type="entry name" value="TRIAD_supradom"/>
</dbReference>
<evidence type="ECO:0000256" key="6">
    <source>
        <dbReference type="ARBA" id="ARBA00022771"/>
    </source>
</evidence>
<dbReference type="InterPro" id="IPR001841">
    <property type="entry name" value="Znf_RING"/>
</dbReference>
<feature type="domain" description="RING-type" evidence="13">
    <location>
        <begin position="195"/>
        <end position="396"/>
    </location>
</feature>
<evidence type="ECO:0000313" key="15">
    <source>
        <dbReference type="Proteomes" id="UP000664203"/>
    </source>
</evidence>
<dbReference type="EC" id="2.3.2.31" evidence="2"/>
<evidence type="ECO:0000256" key="4">
    <source>
        <dbReference type="ARBA" id="ARBA00022723"/>
    </source>
</evidence>
<feature type="region of interest" description="Disordered" evidence="11">
    <location>
        <begin position="63"/>
        <end position="145"/>
    </location>
</feature>
<comment type="caution">
    <text evidence="14">The sequence shown here is derived from an EMBL/GenBank/DDBJ whole genome shotgun (WGS) entry which is preliminary data.</text>
</comment>
<keyword evidence="3" id="KW-0808">Transferase</keyword>
<organism evidence="14 15">
    <name type="scientific">Alectoria fallacina</name>
    <dbReference type="NCBI Taxonomy" id="1903189"/>
    <lineage>
        <taxon>Eukaryota</taxon>
        <taxon>Fungi</taxon>
        <taxon>Dikarya</taxon>
        <taxon>Ascomycota</taxon>
        <taxon>Pezizomycotina</taxon>
        <taxon>Lecanoromycetes</taxon>
        <taxon>OSLEUM clade</taxon>
        <taxon>Lecanoromycetidae</taxon>
        <taxon>Lecanorales</taxon>
        <taxon>Lecanorineae</taxon>
        <taxon>Parmeliaceae</taxon>
        <taxon>Alectoria</taxon>
    </lineage>
</organism>
<dbReference type="CDD" id="cd20335">
    <property type="entry name" value="BRcat_RBR"/>
    <property type="match status" value="1"/>
</dbReference>
<dbReference type="GO" id="GO:0016567">
    <property type="term" value="P:protein ubiquitination"/>
    <property type="evidence" value="ECO:0007669"/>
    <property type="project" value="InterPro"/>
</dbReference>
<dbReference type="GO" id="GO:0061630">
    <property type="term" value="F:ubiquitin protein ligase activity"/>
    <property type="evidence" value="ECO:0007669"/>
    <property type="project" value="UniProtKB-EC"/>
</dbReference>